<dbReference type="Gene3D" id="3.40.50.720">
    <property type="entry name" value="NAD(P)-binding Rossmann-like Domain"/>
    <property type="match status" value="1"/>
</dbReference>
<evidence type="ECO:0000259" key="1">
    <source>
        <dbReference type="Pfam" id="PF01370"/>
    </source>
</evidence>
<feature type="domain" description="NAD-dependent epimerase/dehydratase" evidence="1">
    <location>
        <begin position="3"/>
        <end position="213"/>
    </location>
</feature>
<dbReference type="EMBL" id="CP015243">
    <property type="protein sequence ID" value="ANF57282.1"/>
    <property type="molecule type" value="Genomic_DNA"/>
</dbReference>
<sequence length="299" mass="32303">MNVFITGVTGFIGGSVAHRLIDAGYSVRGLVRSEEKAERLRAAGIEPVLGSLDDHQLLVREAHRADGVINAADSDHRAAVEALIEGLKGSGKPLLHTSGSGVVGDDVGGNRLSERIFDEDTPLIVEPRKQPRHAIDLLVLAAKDRGIRSVVLCDAMIYGTGRGINPHSVQIPPLVDQARESGIVRIVGQGINRWSNVHIDDVAELYLLALEKAPAGAFYFVENGEASYAEIGAAIARRLGTGPVQSWSVEQATPRWGRGRAQYSLGSNSRVRAKRARLELGWTPVHASVTEWIEHEMPL</sequence>
<reference evidence="2 3" key="1">
    <citation type="submission" date="2016-04" db="EMBL/GenBank/DDBJ databases">
        <title>Complete Genome Sequence of Halotalea alkalilenta IHB B 13600.</title>
        <authorList>
            <person name="Swarnkar M.K."/>
            <person name="Sharma A."/>
            <person name="Kaushal K."/>
            <person name="Soni R."/>
            <person name="Rana S."/>
            <person name="Singh A.K."/>
            <person name="Gulati A."/>
        </authorList>
    </citation>
    <scope>NUCLEOTIDE SEQUENCE [LARGE SCALE GENOMIC DNA]</scope>
    <source>
        <strain evidence="2 3">IHB B 13600</strain>
    </source>
</reference>
<dbReference type="GO" id="GO:0004029">
    <property type="term" value="F:aldehyde dehydrogenase (NAD+) activity"/>
    <property type="evidence" value="ECO:0007669"/>
    <property type="project" value="TreeGrafter"/>
</dbReference>
<dbReference type="PANTHER" id="PTHR48079">
    <property type="entry name" value="PROTEIN YEEZ"/>
    <property type="match status" value="1"/>
</dbReference>
<protein>
    <submittedName>
        <fullName evidence="2">Epimerase</fullName>
    </submittedName>
</protein>
<dbReference type="KEGG" id="haa:A5892_07250"/>
<dbReference type="InterPro" id="IPR051783">
    <property type="entry name" value="NAD(P)-dependent_oxidoreduct"/>
</dbReference>
<accession>A0A172YDW5</accession>
<gene>
    <name evidence="2" type="ORF">A5892_07250</name>
</gene>
<dbReference type="GO" id="GO:0005737">
    <property type="term" value="C:cytoplasm"/>
    <property type="evidence" value="ECO:0007669"/>
    <property type="project" value="TreeGrafter"/>
</dbReference>
<dbReference type="AlphaFoldDB" id="A0A172YDW5"/>
<dbReference type="SUPFAM" id="SSF51735">
    <property type="entry name" value="NAD(P)-binding Rossmann-fold domains"/>
    <property type="match status" value="1"/>
</dbReference>
<dbReference type="STRING" id="376489.A5892_07250"/>
<keyword evidence="3" id="KW-1185">Reference proteome</keyword>
<dbReference type="RefSeq" id="WP_064122238.1">
    <property type="nucleotide sequence ID" value="NZ_CP015243.1"/>
</dbReference>
<name>A0A172YDW5_9GAMM</name>
<evidence type="ECO:0000313" key="3">
    <source>
        <dbReference type="Proteomes" id="UP000077875"/>
    </source>
</evidence>
<dbReference type="PANTHER" id="PTHR48079:SF6">
    <property type="entry name" value="NAD(P)-BINDING DOMAIN-CONTAINING PROTEIN-RELATED"/>
    <property type="match status" value="1"/>
</dbReference>
<dbReference type="Pfam" id="PF01370">
    <property type="entry name" value="Epimerase"/>
    <property type="match status" value="1"/>
</dbReference>
<proteinExistence type="predicted"/>
<organism evidence="2 3">
    <name type="scientific">Halotalea alkalilenta</name>
    <dbReference type="NCBI Taxonomy" id="376489"/>
    <lineage>
        <taxon>Bacteria</taxon>
        <taxon>Pseudomonadati</taxon>
        <taxon>Pseudomonadota</taxon>
        <taxon>Gammaproteobacteria</taxon>
        <taxon>Oceanospirillales</taxon>
        <taxon>Halomonadaceae</taxon>
        <taxon>Halotalea</taxon>
    </lineage>
</organism>
<dbReference type="Proteomes" id="UP000077875">
    <property type="component" value="Chromosome"/>
</dbReference>
<dbReference type="InterPro" id="IPR001509">
    <property type="entry name" value="Epimerase_deHydtase"/>
</dbReference>
<evidence type="ECO:0000313" key="2">
    <source>
        <dbReference type="EMBL" id="ANF57282.1"/>
    </source>
</evidence>
<dbReference type="InterPro" id="IPR036291">
    <property type="entry name" value="NAD(P)-bd_dom_sf"/>
</dbReference>